<sequence>MNALDRFDEPAWVTAAATLVSYGLILAVLFALLFVVPFLVYSQTIA</sequence>
<gene>
    <name evidence="2" type="ORF">HZS55_20545</name>
</gene>
<reference evidence="2 3" key="1">
    <citation type="submission" date="2020-07" db="EMBL/GenBank/DDBJ databases">
        <title>Halosimplex pelagicum sp. nov. and Halosimplex rubrum sp. nov., isolated from salted brown alga Laminaria, and emended description of the genus Halosimplex.</title>
        <authorList>
            <person name="Cui H."/>
        </authorList>
    </citation>
    <scope>NUCLEOTIDE SEQUENCE [LARGE SCALE GENOMIC DNA]</scope>
    <source>
        <strain evidence="2 3">R27</strain>
    </source>
</reference>
<protein>
    <submittedName>
        <fullName evidence="2">Uncharacterized protein</fullName>
    </submittedName>
</protein>
<accession>A0A7D5T958</accession>
<dbReference type="Proteomes" id="UP000509667">
    <property type="component" value="Chromosome"/>
</dbReference>
<dbReference type="AlphaFoldDB" id="A0A7D5T958"/>
<feature type="transmembrane region" description="Helical" evidence="1">
    <location>
        <begin position="20"/>
        <end position="41"/>
    </location>
</feature>
<evidence type="ECO:0000256" key="1">
    <source>
        <dbReference type="SAM" id="Phobius"/>
    </source>
</evidence>
<evidence type="ECO:0000313" key="2">
    <source>
        <dbReference type="EMBL" id="QLH79535.1"/>
    </source>
</evidence>
<dbReference type="GeneID" id="56080306"/>
<dbReference type="RefSeq" id="WP_179909400.1">
    <property type="nucleotide sequence ID" value="NZ_CP058910.1"/>
</dbReference>
<keyword evidence="1" id="KW-1133">Transmembrane helix</keyword>
<name>A0A7D5T958_9EURY</name>
<proteinExistence type="predicted"/>
<keyword evidence="1" id="KW-0472">Membrane</keyword>
<dbReference type="KEGG" id="hrr:HZS55_20545"/>
<organism evidence="2 3">
    <name type="scientific">Halosimplex rubrum</name>
    <dbReference type="NCBI Taxonomy" id="869889"/>
    <lineage>
        <taxon>Archaea</taxon>
        <taxon>Methanobacteriati</taxon>
        <taxon>Methanobacteriota</taxon>
        <taxon>Stenosarchaea group</taxon>
        <taxon>Halobacteria</taxon>
        <taxon>Halobacteriales</taxon>
        <taxon>Haloarculaceae</taxon>
        <taxon>Halosimplex</taxon>
    </lineage>
</organism>
<keyword evidence="3" id="KW-1185">Reference proteome</keyword>
<evidence type="ECO:0000313" key="3">
    <source>
        <dbReference type="Proteomes" id="UP000509667"/>
    </source>
</evidence>
<dbReference type="EMBL" id="CP058910">
    <property type="protein sequence ID" value="QLH79535.1"/>
    <property type="molecule type" value="Genomic_DNA"/>
</dbReference>
<keyword evidence="1" id="KW-0812">Transmembrane</keyword>